<dbReference type="InParanoid" id="A0A0D0AL41"/>
<evidence type="ECO:0000256" key="1">
    <source>
        <dbReference type="SAM" id="MobiDB-lite"/>
    </source>
</evidence>
<feature type="region of interest" description="Disordered" evidence="1">
    <location>
        <begin position="1"/>
        <end position="76"/>
    </location>
</feature>
<dbReference type="AlphaFoldDB" id="A0A0D0AL41"/>
<organism evidence="2 3">
    <name type="scientific">Suillus luteus UH-Slu-Lm8-n1</name>
    <dbReference type="NCBI Taxonomy" id="930992"/>
    <lineage>
        <taxon>Eukaryota</taxon>
        <taxon>Fungi</taxon>
        <taxon>Dikarya</taxon>
        <taxon>Basidiomycota</taxon>
        <taxon>Agaricomycotina</taxon>
        <taxon>Agaricomycetes</taxon>
        <taxon>Agaricomycetidae</taxon>
        <taxon>Boletales</taxon>
        <taxon>Suillineae</taxon>
        <taxon>Suillaceae</taxon>
        <taxon>Suillus</taxon>
    </lineage>
</organism>
<gene>
    <name evidence="2" type="ORF">CY34DRAFT_804814</name>
</gene>
<reference evidence="2 3" key="1">
    <citation type="submission" date="2014-04" db="EMBL/GenBank/DDBJ databases">
        <authorList>
            <consortium name="DOE Joint Genome Institute"/>
            <person name="Kuo A."/>
            <person name="Ruytinx J."/>
            <person name="Rineau F."/>
            <person name="Colpaert J."/>
            <person name="Kohler A."/>
            <person name="Nagy L.G."/>
            <person name="Floudas D."/>
            <person name="Copeland A."/>
            <person name="Barry K.W."/>
            <person name="Cichocki N."/>
            <person name="Veneault-Fourrey C."/>
            <person name="LaButti K."/>
            <person name="Lindquist E.A."/>
            <person name="Lipzen A."/>
            <person name="Lundell T."/>
            <person name="Morin E."/>
            <person name="Murat C."/>
            <person name="Sun H."/>
            <person name="Tunlid A."/>
            <person name="Henrissat B."/>
            <person name="Grigoriev I.V."/>
            <person name="Hibbett D.S."/>
            <person name="Martin F."/>
            <person name="Nordberg H.P."/>
            <person name="Cantor M.N."/>
            <person name="Hua S.X."/>
        </authorList>
    </citation>
    <scope>NUCLEOTIDE SEQUENCE [LARGE SCALE GENOMIC DNA]</scope>
    <source>
        <strain evidence="2 3">UH-Slu-Lm8-n1</strain>
    </source>
</reference>
<proteinExistence type="predicted"/>
<feature type="compositionally biased region" description="Polar residues" evidence="1">
    <location>
        <begin position="16"/>
        <end position="36"/>
    </location>
</feature>
<reference evidence="3" key="2">
    <citation type="submission" date="2015-01" db="EMBL/GenBank/DDBJ databases">
        <title>Evolutionary Origins and Diversification of the Mycorrhizal Mutualists.</title>
        <authorList>
            <consortium name="DOE Joint Genome Institute"/>
            <consortium name="Mycorrhizal Genomics Consortium"/>
            <person name="Kohler A."/>
            <person name="Kuo A."/>
            <person name="Nagy L.G."/>
            <person name="Floudas D."/>
            <person name="Copeland A."/>
            <person name="Barry K.W."/>
            <person name="Cichocki N."/>
            <person name="Veneault-Fourrey C."/>
            <person name="LaButti K."/>
            <person name="Lindquist E.A."/>
            <person name="Lipzen A."/>
            <person name="Lundell T."/>
            <person name="Morin E."/>
            <person name="Murat C."/>
            <person name="Riley R."/>
            <person name="Ohm R."/>
            <person name="Sun H."/>
            <person name="Tunlid A."/>
            <person name="Henrissat B."/>
            <person name="Grigoriev I.V."/>
            <person name="Hibbett D.S."/>
            <person name="Martin F."/>
        </authorList>
    </citation>
    <scope>NUCLEOTIDE SEQUENCE [LARGE SCALE GENOMIC DNA]</scope>
    <source>
        <strain evidence="3">UH-Slu-Lm8-n1</strain>
    </source>
</reference>
<keyword evidence="3" id="KW-1185">Reference proteome</keyword>
<dbReference type="EMBL" id="KN835235">
    <property type="protein sequence ID" value="KIK42566.1"/>
    <property type="molecule type" value="Genomic_DNA"/>
</dbReference>
<dbReference type="HOGENOM" id="CLU_172017_0_0_1"/>
<name>A0A0D0AL41_9AGAM</name>
<sequence length="112" mass="11714">MSVTQPGPSLPVLPQEVSSEVQSDTQASLEATSVQRQPAVALPSHAIQGDFSTPDQTSITLPPAPEPRSVQLPSGIPPPIIAGDLSFLIFKPTAASLPPLLPPSSHSHLRKQ</sequence>
<feature type="compositionally biased region" description="Polar residues" evidence="1">
    <location>
        <begin position="50"/>
        <end position="60"/>
    </location>
</feature>
<dbReference type="Proteomes" id="UP000054485">
    <property type="component" value="Unassembled WGS sequence"/>
</dbReference>
<accession>A0A0D0AL41</accession>
<evidence type="ECO:0000313" key="2">
    <source>
        <dbReference type="EMBL" id="KIK42566.1"/>
    </source>
</evidence>
<evidence type="ECO:0000313" key="3">
    <source>
        <dbReference type="Proteomes" id="UP000054485"/>
    </source>
</evidence>
<protein>
    <submittedName>
        <fullName evidence="2">Uncharacterized protein</fullName>
    </submittedName>
</protein>